<comment type="similarity">
    <text evidence="2 7">Belongs to the class-I pyridoxal-phosphate-dependent aminotransferase family.</text>
</comment>
<dbReference type="RefSeq" id="WP_133593403.1">
    <property type="nucleotide sequence ID" value="NZ_CP037953.1"/>
</dbReference>
<evidence type="ECO:0000256" key="4">
    <source>
        <dbReference type="ARBA" id="ARBA00022576"/>
    </source>
</evidence>
<evidence type="ECO:0000256" key="1">
    <source>
        <dbReference type="ARBA" id="ARBA00001933"/>
    </source>
</evidence>
<comment type="subunit">
    <text evidence="3">Homodimer.</text>
</comment>
<evidence type="ECO:0000256" key="3">
    <source>
        <dbReference type="ARBA" id="ARBA00011738"/>
    </source>
</evidence>
<evidence type="ECO:0000256" key="6">
    <source>
        <dbReference type="ARBA" id="ARBA00022898"/>
    </source>
</evidence>
<sequence length="396" mass="43176">MFASLPLLPPDPILGLSAAYQADPNPQKVDLGVGIYKDDAGRTPIMTAVAKAEQLRFNNEVSKVYTAPAGYPGANEAAMHLGFGAEHPAVQGQRVRTIQTPGGCGALRVAAEFVKRAKPTARIWVSTPTWANHVPLLGNAGLELKEYPYYDYANHQIDFARMCEVLATVPEGDLVLLHACCHNPSGADLSREQWDVVAAMAEKQGFVPFIDMAYQGFGVGLDEDAYGLRLLASRVPEVIVAASYSKNFGLYRERAGSLSVVFANPEQANAGYSQLLNVTRGMYSMPPAHGAAIIDLILHSQELTAEWQQELASMRVRIQSLRESLVAQLHDVQTKQRFDFIAKEKGMFSFLGLNEAQVTTLKKAFSIYMTNNSRINVAGLTPEKMAYVAKAIASVL</sequence>
<accession>A0A4R6UGS2</accession>
<dbReference type="InterPro" id="IPR015422">
    <property type="entry name" value="PyrdxlP-dep_Trfase_small"/>
</dbReference>
<dbReference type="Gene3D" id="3.40.640.10">
    <property type="entry name" value="Type I PLP-dependent aspartate aminotransferase-like (Major domain)"/>
    <property type="match status" value="1"/>
</dbReference>
<evidence type="ECO:0000256" key="7">
    <source>
        <dbReference type="RuleBase" id="RU000481"/>
    </source>
</evidence>
<dbReference type="Proteomes" id="UP000295375">
    <property type="component" value="Unassembled WGS sequence"/>
</dbReference>
<keyword evidence="10" id="KW-1185">Reference proteome</keyword>
<dbReference type="PANTHER" id="PTHR11879">
    <property type="entry name" value="ASPARTATE AMINOTRANSFERASE"/>
    <property type="match status" value="1"/>
</dbReference>
<dbReference type="GO" id="GO:0004069">
    <property type="term" value="F:L-aspartate:2-oxoglutarate aminotransferase activity"/>
    <property type="evidence" value="ECO:0007669"/>
    <property type="project" value="TreeGrafter"/>
</dbReference>
<dbReference type="EMBL" id="SNYM01000026">
    <property type="protein sequence ID" value="TDQ44145.1"/>
    <property type="molecule type" value="Genomic_DNA"/>
</dbReference>
<comment type="cofactor">
    <cofactor evidence="1 7">
        <name>pyridoxal 5'-phosphate</name>
        <dbReference type="ChEBI" id="CHEBI:597326"/>
    </cofactor>
</comment>
<dbReference type="PRINTS" id="PR00799">
    <property type="entry name" value="TRANSAMINASE"/>
</dbReference>
<dbReference type="FunFam" id="3.90.1150.10:FF:000001">
    <property type="entry name" value="Aspartate aminotransferase"/>
    <property type="match status" value="1"/>
</dbReference>
<dbReference type="GO" id="GO:0004838">
    <property type="term" value="F:L-tyrosine-2-oxoglutarate transaminase activity"/>
    <property type="evidence" value="ECO:0007669"/>
    <property type="project" value="TreeGrafter"/>
</dbReference>
<feature type="domain" description="Aminotransferase class I/classII large" evidence="8">
    <location>
        <begin position="27"/>
        <end position="392"/>
    </location>
</feature>
<comment type="caution">
    <text evidence="9">The sequence shown here is derived from an EMBL/GenBank/DDBJ whole genome shotgun (WGS) entry which is preliminary data.</text>
</comment>
<evidence type="ECO:0000256" key="5">
    <source>
        <dbReference type="ARBA" id="ARBA00022679"/>
    </source>
</evidence>
<dbReference type="GO" id="GO:0042802">
    <property type="term" value="F:identical protein binding"/>
    <property type="evidence" value="ECO:0007669"/>
    <property type="project" value="TreeGrafter"/>
</dbReference>
<keyword evidence="5 7" id="KW-0808">Transferase</keyword>
<keyword evidence="4 7" id="KW-0032">Aminotransferase</keyword>
<dbReference type="PANTHER" id="PTHR11879:SF22">
    <property type="entry name" value="ASPARTATE AMINOTRANSFERASE, MITOCHONDRIAL"/>
    <property type="match status" value="1"/>
</dbReference>
<dbReference type="EC" id="2.6.1.-" evidence="7"/>
<dbReference type="GO" id="GO:0005829">
    <property type="term" value="C:cytosol"/>
    <property type="evidence" value="ECO:0007669"/>
    <property type="project" value="TreeGrafter"/>
</dbReference>
<dbReference type="CDD" id="cd00609">
    <property type="entry name" value="AAT_like"/>
    <property type="match status" value="1"/>
</dbReference>
<proteinExistence type="inferred from homology"/>
<dbReference type="InterPro" id="IPR015424">
    <property type="entry name" value="PyrdxlP-dep_Trfase"/>
</dbReference>
<dbReference type="NCBIfam" id="NF006719">
    <property type="entry name" value="PRK09257.1"/>
    <property type="match status" value="1"/>
</dbReference>
<evidence type="ECO:0000256" key="2">
    <source>
        <dbReference type="ARBA" id="ARBA00007441"/>
    </source>
</evidence>
<dbReference type="AlphaFoldDB" id="A0A4R6UGS2"/>
<dbReference type="InterPro" id="IPR015421">
    <property type="entry name" value="PyrdxlP-dep_Trfase_major"/>
</dbReference>
<keyword evidence="6" id="KW-0663">Pyridoxal phosphate</keyword>
<gene>
    <name evidence="9" type="ORF">EV696_12627</name>
</gene>
<dbReference type="FunFam" id="3.40.640.10:FF:000066">
    <property type="entry name" value="Aspartate aminotransferase"/>
    <property type="match status" value="1"/>
</dbReference>
<reference evidence="9 10" key="1">
    <citation type="submission" date="2019-03" db="EMBL/GenBank/DDBJ databases">
        <title>Genomic Encyclopedia of Type Strains, Phase IV (KMG-IV): sequencing the most valuable type-strain genomes for metagenomic binning, comparative biology and taxonomic classification.</title>
        <authorList>
            <person name="Goeker M."/>
        </authorList>
    </citation>
    <scope>NUCLEOTIDE SEQUENCE [LARGE SCALE GENOMIC DNA]</scope>
    <source>
        <strain evidence="9 10">DSM 103792</strain>
    </source>
</reference>
<dbReference type="GO" id="GO:0030170">
    <property type="term" value="F:pyridoxal phosphate binding"/>
    <property type="evidence" value="ECO:0007669"/>
    <property type="project" value="InterPro"/>
</dbReference>
<dbReference type="Gene3D" id="3.90.1150.10">
    <property type="entry name" value="Aspartate Aminotransferase, domain 1"/>
    <property type="match status" value="1"/>
</dbReference>
<dbReference type="GO" id="GO:0033585">
    <property type="term" value="P:L-phenylalanine biosynthetic process from chorismate via phenylpyruvate"/>
    <property type="evidence" value="ECO:0007669"/>
    <property type="project" value="TreeGrafter"/>
</dbReference>
<evidence type="ECO:0000313" key="9">
    <source>
        <dbReference type="EMBL" id="TDQ44145.1"/>
    </source>
</evidence>
<evidence type="ECO:0000259" key="8">
    <source>
        <dbReference type="Pfam" id="PF00155"/>
    </source>
</evidence>
<dbReference type="Pfam" id="PF00155">
    <property type="entry name" value="Aminotran_1_2"/>
    <property type="match status" value="1"/>
</dbReference>
<protein>
    <recommendedName>
        <fullName evidence="7">Aminotransferase</fullName>
        <ecNumber evidence="7">2.6.1.-</ecNumber>
    </recommendedName>
</protein>
<dbReference type="InterPro" id="IPR004838">
    <property type="entry name" value="NHTrfase_class1_PyrdxlP-BS"/>
</dbReference>
<dbReference type="SUPFAM" id="SSF53383">
    <property type="entry name" value="PLP-dependent transferases"/>
    <property type="match status" value="1"/>
</dbReference>
<organism evidence="9 10">
    <name type="scientific">Permianibacter aggregans</name>
    <dbReference type="NCBI Taxonomy" id="1510150"/>
    <lineage>
        <taxon>Bacteria</taxon>
        <taxon>Pseudomonadati</taxon>
        <taxon>Pseudomonadota</taxon>
        <taxon>Gammaproteobacteria</taxon>
        <taxon>Pseudomonadales</taxon>
        <taxon>Pseudomonadaceae</taxon>
        <taxon>Permianibacter</taxon>
    </lineage>
</organism>
<dbReference type="InterPro" id="IPR000796">
    <property type="entry name" value="Asp_trans"/>
</dbReference>
<dbReference type="InterPro" id="IPR004839">
    <property type="entry name" value="Aminotransferase_I/II_large"/>
</dbReference>
<evidence type="ECO:0000313" key="10">
    <source>
        <dbReference type="Proteomes" id="UP000295375"/>
    </source>
</evidence>
<name>A0A4R6UGS2_9GAMM</name>
<dbReference type="OrthoDB" id="9766445at2"/>
<dbReference type="PROSITE" id="PS00105">
    <property type="entry name" value="AA_TRANSFER_CLASS_1"/>
    <property type="match status" value="1"/>
</dbReference>